<dbReference type="SUPFAM" id="SSF52016">
    <property type="entry name" value="LeuD/IlvD-like"/>
    <property type="match status" value="1"/>
</dbReference>
<dbReference type="Proteomes" id="UP000799770">
    <property type="component" value="Unassembled WGS sequence"/>
</dbReference>
<name>A0A6A5Z304_9PLEO</name>
<dbReference type="PANTHER" id="PTHR43345">
    <property type="entry name" value="3-ISOPROPYLMALATE DEHYDRATASE SMALL SUBUNIT 2-RELATED-RELATED"/>
    <property type="match status" value="1"/>
</dbReference>
<dbReference type="OrthoDB" id="419183at2759"/>
<dbReference type="Pfam" id="PF00694">
    <property type="entry name" value="Aconitase_C"/>
    <property type="match status" value="1"/>
</dbReference>
<sequence>MQQGEATISDKTIGLQNSHRPSEVIQGRIMRLGDFIDTDATAYNMQVAPSKFLASCTTNEALGAHCMEFFLPDFRKQVKDVQNIIVAGSGFGCGSSREVAVNALLGAGVQNQPNVGLLGATITDDRLFELAQAAIKELPT</sequence>
<evidence type="ECO:0000313" key="4">
    <source>
        <dbReference type="Proteomes" id="UP000799770"/>
    </source>
</evidence>
<feature type="domain" description="Aconitase A/isopropylmalate dehydratase small subunit swivel" evidence="2">
    <location>
        <begin position="65"/>
        <end position="110"/>
    </location>
</feature>
<dbReference type="InterPro" id="IPR050075">
    <property type="entry name" value="LeuD"/>
</dbReference>
<dbReference type="Gene3D" id="3.20.19.10">
    <property type="entry name" value="Aconitase, domain 4"/>
    <property type="match status" value="1"/>
</dbReference>
<reference evidence="3" key="1">
    <citation type="journal article" date="2020" name="Stud. Mycol.">
        <title>101 Dothideomycetes genomes: a test case for predicting lifestyles and emergence of pathogens.</title>
        <authorList>
            <person name="Haridas S."/>
            <person name="Albert R."/>
            <person name="Binder M."/>
            <person name="Bloem J."/>
            <person name="Labutti K."/>
            <person name="Salamov A."/>
            <person name="Andreopoulos B."/>
            <person name="Baker S."/>
            <person name="Barry K."/>
            <person name="Bills G."/>
            <person name="Bluhm B."/>
            <person name="Cannon C."/>
            <person name="Castanera R."/>
            <person name="Culley D."/>
            <person name="Daum C."/>
            <person name="Ezra D."/>
            <person name="Gonzalez J."/>
            <person name="Henrissat B."/>
            <person name="Kuo A."/>
            <person name="Liang C."/>
            <person name="Lipzen A."/>
            <person name="Lutzoni F."/>
            <person name="Magnuson J."/>
            <person name="Mondo S."/>
            <person name="Nolan M."/>
            <person name="Ohm R."/>
            <person name="Pangilinan J."/>
            <person name="Park H.-J."/>
            <person name="Ramirez L."/>
            <person name="Alfaro M."/>
            <person name="Sun H."/>
            <person name="Tritt A."/>
            <person name="Yoshinaga Y."/>
            <person name="Zwiers L.-H."/>
            <person name="Turgeon B."/>
            <person name="Goodwin S."/>
            <person name="Spatafora J."/>
            <person name="Crous P."/>
            <person name="Grigoriev I."/>
        </authorList>
    </citation>
    <scope>NUCLEOTIDE SEQUENCE</scope>
    <source>
        <strain evidence="3">CBS 627.86</strain>
    </source>
</reference>
<organism evidence="3 4">
    <name type="scientific">Lophiotrema nucula</name>
    <dbReference type="NCBI Taxonomy" id="690887"/>
    <lineage>
        <taxon>Eukaryota</taxon>
        <taxon>Fungi</taxon>
        <taxon>Dikarya</taxon>
        <taxon>Ascomycota</taxon>
        <taxon>Pezizomycotina</taxon>
        <taxon>Dothideomycetes</taxon>
        <taxon>Pleosporomycetidae</taxon>
        <taxon>Pleosporales</taxon>
        <taxon>Lophiotremataceae</taxon>
        <taxon>Lophiotrema</taxon>
    </lineage>
</organism>
<dbReference type="PANTHER" id="PTHR43345:SF2">
    <property type="entry name" value="3-ISOPROPYLMALATE DEHYDRATASE SMALL SUBUNIT 1"/>
    <property type="match status" value="1"/>
</dbReference>
<gene>
    <name evidence="3" type="ORF">BDV96DRAFT_601591</name>
</gene>
<dbReference type="AlphaFoldDB" id="A0A6A5Z304"/>
<accession>A0A6A5Z304</accession>
<proteinExistence type="predicted"/>
<keyword evidence="1" id="KW-0456">Lyase</keyword>
<keyword evidence="4" id="KW-1185">Reference proteome</keyword>
<dbReference type="InterPro" id="IPR015928">
    <property type="entry name" value="Aconitase/3IPM_dehydase_swvl"/>
</dbReference>
<dbReference type="GO" id="GO:0016829">
    <property type="term" value="F:lyase activity"/>
    <property type="evidence" value="ECO:0007669"/>
    <property type="project" value="UniProtKB-KW"/>
</dbReference>
<dbReference type="InterPro" id="IPR000573">
    <property type="entry name" value="AconitaseA/IPMdHydase_ssu_swvl"/>
</dbReference>
<protein>
    <recommendedName>
        <fullName evidence="2">Aconitase A/isopropylmalate dehydratase small subunit swivel domain-containing protein</fullName>
    </recommendedName>
</protein>
<dbReference type="EMBL" id="ML977328">
    <property type="protein sequence ID" value="KAF2113434.1"/>
    <property type="molecule type" value="Genomic_DNA"/>
</dbReference>
<evidence type="ECO:0000313" key="3">
    <source>
        <dbReference type="EMBL" id="KAF2113434.1"/>
    </source>
</evidence>
<evidence type="ECO:0000256" key="1">
    <source>
        <dbReference type="ARBA" id="ARBA00023239"/>
    </source>
</evidence>
<evidence type="ECO:0000259" key="2">
    <source>
        <dbReference type="Pfam" id="PF00694"/>
    </source>
</evidence>